<sequence>MTPTMNTVAAFLARHVLVCMMLAASTAGRAGDFLVDPIRLEMSPTSRSGVITVRNEGKEKLSFQMQAMEWTQDAEGRDTYTQTQDLVFFPRLMSVEAGDEGVIRVGARYPSPAREKTYRLFIEELPGAAKPADRKGAQMNVLIRFGAPIFVKPLRTEDRLEIEAVSLARGELSLSAHNLGNQHQVVEGIRLTGFDGQGKEIYAITLADRYLLAGSTKRYSTSVPHEQCVKLARLEIEFKTDKLTRNGKLEVGRAMCS</sequence>
<organism evidence="3 4">
    <name type="scientific">Caenimonas terrae</name>
    <dbReference type="NCBI Taxonomy" id="696074"/>
    <lineage>
        <taxon>Bacteria</taxon>
        <taxon>Pseudomonadati</taxon>
        <taxon>Pseudomonadota</taxon>
        <taxon>Betaproteobacteria</taxon>
        <taxon>Burkholderiales</taxon>
        <taxon>Comamonadaceae</taxon>
        <taxon>Caenimonas</taxon>
    </lineage>
</organism>
<dbReference type="InterPro" id="IPR016147">
    <property type="entry name" value="Pili_assmbl_chaperone_N"/>
</dbReference>
<comment type="caution">
    <text evidence="3">The sequence shown here is derived from an EMBL/GenBank/DDBJ whole genome shotgun (WGS) entry which is preliminary data.</text>
</comment>
<dbReference type="SUPFAM" id="SSF49354">
    <property type="entry name" value="PapD-like"/>
    <property type="match status" value="1"/>
</dbReference>
<dbReference type="PANTHER" id="PTHR30251">
    <property type="entry name" value="PILUS ASSEMBLY CHAPERONE"/>
    <property type="match status" value="1"/>
</dbReference>
<reference evidence="4" key="1">
    <citation type="journal article" date="2019" name="Int. J. Syst. Evol. Microbiol.">
        <title>The Global Catalogue of Microorganisms (GCM) 10K type strain sequencing project: providing services to taxonomists for standard genome sequencing and annotation.</title>
        <authorList>
            <consortium name="The Broad Institute Genomics Platform"/>
            <consortium name="The Broad Institute Genome Sequencing Center for Infectious Disease"/>
            <person name="Wu L."/>
            <person name="Ma J."/>
        </authorList>
    </citation>
    <scope>NUCLEOTIDE SEQUENCE [LARGE SCALE GENOMIC DNA]</scope>
    <source>
        <strain evidence="4">CCUG 57401</strain>
    </source>
</reference>
<evidence type="ECO:0000313" key="4">
    <source>
        <dbReference type="Proteomes" id="UP001596037"/>
    </source>
</evidence>
<dbReference type="InterPro" id="IPR013783">
    <property type="entry name" value="Ig-like_fold"/>
</dbReference>
<evidence type="ECO:0000256" key="1">
    <source>
        <dbReference type="SAM" id="SignalP"/>
    </source>
</evidence>
<feature type="signal peptide" evidence="1">
    <location>
        <begin position="1"/>
        <end position="30"/>
    </location>
</feature>
<evidence type="ECO:0000313" key="3">
    <source>
        <dbReference type="EMBL" id="MFC5496176.1"/>
    </source>
</evidence>
<evidence type="ECO:0000259" key="2">
    <source>
        <dbReference type="Pfam" id="PF00345"/>
    </source>
</evidence>
<keyword evidence="4" id="KW-1185">Reference proteome</keyword>
<dbReference type="InterPro" id="IPR008962">
    <property type="entry name" value="PapD-like_sf"/>
</dbReference>
<dbReference type="PANTHER" id="PTHR30251:SF4">
    <property type="entry name" value="SLR1668 PROTEIN"/>
    <property type="match status" value="1"/>
</dbReference>
<name>A0ABW0N7C8_9BURK</name>
<dbReference type="Gene3D" id="2.60.40.10">
    <property type="entry name" value="Immunoglobulins"/>
    <property type="match status" value="1"/>
</dbReference>
<keyword evidence="1" id="KW-0732">Signal</keyword>
<dbReference type="EMBL" id="JBHSMF010000002">
    <property type="protein sequence ID" value="MFC5496176.1"/>
    <property type="molecule type" value="Genomic_DNA"/>
</dbReference>
<dbReference type="Proteomes" id="UP001596037">
    <property type="component" value="Unassembled WGS sequence"/>
</dbReference>
<dbReference type="Pfam" id="PF00345">
    <property type="entry name" value="PapD_N"/>
    <property type="match status" value="1"/>
</dbReference>
<gene>
    <name evidence="3" type="ORF">ACFPOE_01400</name>
</gene>
<dbReference type="RefSeq" id="WP_376848207.1">
    <property type="nucleotide sequence ID" value="NZ_JBHSMF010000002.1"/>
</dbReference>
<feature type="domain" description="Pili assembly chaperone N-terminal" evidence="2">
    <location>
        <begin position="35"/>
        <end position="153"/>
    </location>
</feature>
<accession>A0ABW0N7C8</accession>
<feature type="chain" id="PRO_5045259983" evidence="1">
    <location>
        <begin position="31"/>
        <end position="257"/>
    </location>
</feature>
<protein>
    <submittedName>
        <fullName evidence="3">Molecular chaperone</fullName>
    </submittedName>
</protein>
<proteinExistence type="predicted"/>
<dbReference type="InterPro" id="IPR050643">
    <property type="entry name" value="Periplasmic_pilus_chap"/>
</dbReference>